<feature type="domain" description="DUF4116" evidence="2">
    <location>
        <begin position="225"/>
        <end position="269"/>
    </location>
</feature>
<dbReference type="RefSeq" id="WP_005960384.1">
    <property type="nucleotide sequence ID" value="NZ_ALKK01000011.1"/>
</dbReference>
<keyword evidence="1" id="KW-0175">Coiled coil</keyword>
<dbReference type="Proteomes" id="UP000003120">
    <property type="component" value="Unassembled WGS sequence"/>
</dbReference>
<dbReference type="Pfam" id="PF13475">
    <property type="entry name" value="DUF4116"/>
    <property type="match status" value="3"/>
</dbReference>
<dbReference type="GeneID" id="75075216"/>
<gene>
    <name evidence="3" type="ORF">HMPREF1127_1097</name>
</gene>
<sequence>MKNENLAKEIFLEKIKNSHTEPTSDEKELLKNRDFLIEVLKINTSVFRFTEQFQNDKEIVRAVIKQDIAAKRGIGLLKFASEEIRADKDFMLEMLSLDNWALDKASDELKDDKEFVLQAMKGKYAIPLDFASLRLRKDKDVVLENISNEILRTMQYKLKCDIENKEQKRELIKQNIESILLKKCDDKDILKAVEETQKYENLEEILKKVKGDFTNPFKEEKIKEILKKIEEKPSLLEYADEEIKNDKKVILSAIKKAWYVFRFASKQLRADREVVLAVGGYIV</sequence>
<comment type="caution">
    <text evidence="3">The sequence shown here is derived from an EMBL/GenBank/DDBJ whole genome shotgun (WGS) entry which is preliminary data.</text>
</comment>
<proteinExistence type="predicted"/>
<name>A0AAN4ATZ9_9FUSO</name>
<feature type="domain" description="DUF4116" evidence="2">
    <location>
        <begin position="87"/>
        <end position="121"/>
    </location>
</feature>
<dbReference type="InterPro" id="IPR025197">
    <property type="entry name" value="DUF4116"/>
</dbReference>
<evidence type="ECO:0000313" key="3">
    <source>
        <dbReference type="EMBL" id="EJU18772.1"/>
    </source>
</evidence>
<evidence type="ECO:0000259" key="2">
    <source>
        <dbReference type="Pfam" id="PF13475"/>
    </source>
</evidence>
<dbReference type="AlphaFoldDB" id="A0AAN4ATZ9"/>
<protein>
    <submittedName>
        <fullName evidence="3">PF13475 domain protein</fullName>
    </submittedName>
</protein>
<feature type="domain" description="DUF4116" evidence="2">
    <location>
        <begin position="32"/>
        <end position="85"/>
    </location>
</feature>
<evidence type="ECO:0000256" key="1">
    <source>
        <dbReference type="SAM" id="Coils"/>
    </source>
</evidence>
<evidence type="ECO:0000313" key="4">
    <source>
        <dbReference type="Proteomes" id="UP000003120"/>
    </source>
</evidence>
<accession>A0AAN4ATZ9</accession>
<reference evidence="3 4" key="1">
    <citation type="submission" date="2012-07" db="EMBL/GenBank/DDBJ databases">
        <authorList>
            <person name="Durkin A.S."/>
            <person name="McCorrison J."/>
            <person name="Torralba M."/>
            <person name="Gillis M."/>
            <person name="Methe B."/>
            <person name="Sutton G."/>
            <person name="Nelson K.E."/>
        </authorList>
    </citation>
    <scope>NUCLEOTIDE SEQUENCE [LARGE SCALE GENOMIC DNA]</scope>
    <source>
        <strain evidence="3 4">Fnf 1007</strain>
    </source>
</reference>
<organism evidence="3 4">
    <name type="scientific">Fusobacterium necrophorum subsp. funduliforme Fnf 1007</name>
    <dbReference type="NCBI Taxonomy" id="1161424"/>
    <lineage>
        <taxon>Bacteria</taxon>
        <taxon>Fusobacteriati</taxon>
        <taxon>Fusobacteriota</taxon>
        <taxon>Fusobacteriia</taxon>
        <taxon>Fusobacteriales</taxon>
        <taxon>Fusobacteriaceae</taxon>
        <taxon>Fusobacterium</taxon>
    </lineage>
</organism>
<dbReference type="EMBL" id="ALKK01000011">
    <property type="protein sequence ID" value="EJU18772.1"/>
    <property type="molecule type" value="Genomic_DNA"/>
</dbReference>
<feature type="coiled-coil region" evidence="1">
    <location>
        <begin position="162"/>
        <end position="212"/>
    </location>
</feature>